<evidence type="ECO:0000313" key="5">
    <source>
        <dbReference type="EMBL" id="RGW69536.1"/>
    </source>
</evidence>
<protein>
    <submittedName>
        <fullName evidence="5">Glycosyltransferase family 2 protein</fullName>
    </submittedName>
</protein>
<accession>A0AA92U595</accession>
<dbReference type="Proteomes" id="UP000286077">
    <property type="component" value="Unassembled WGS sequence"/>
</dbReference>
<dbReference type="GO" id="GO:0016757">
    <property type="term" value="F:glycosyltransferase activity"/>
    <property type="evidence" value="ECO:0007669"/>
    <property type="project" value="UniProtKB-KW"/>
</dbReference>
<dbReference type="AlphaFoldDB" id="A0AA92U595"/>
<reference evidence="5 6" key="1">
    <citation type="submission" date="2018-08" db="EMBL/GenBank/DDBJ databases">
        <title>A genome reference for cultivated species of the human gut microbiota.</title>
        <authorList>
            <person name="Zou Y."/>
            <person name="Xue W."/>
            <person name="Luo G."/>
        </authorList>
    </citation>
    <scope>NUCLEOTIDE SEQUENCE [LARGE SCALE GENOMIC DNA]</scope>
    <source>
        <strain evidence="5 6">AF11-14</strain>
    </source>
</reference>
<dbReference type="Pfam" id="PF00535">
    <property type="entry name" value="Glycos_transf_2"/>
    <property type="match status" value="1"/>
</dbReference>
<dbReference type="Gene3D" id="3.90.550.10">
    <property type="entry name" value="Spore Coat Polysaccharide Biosynthesis Protein SpsA, Chain A"/>
    <property type="match status" value="1"/>
</dbReference>
<name>A0AA92U595_9BACT</name>
<sequence length="307" mass="35941">MNEQMKKVSIIIVTYNSEKDIYDCISSIIEYSDIPLVEIELVVVDNNSTGCDTMFNKLKTLWGEDIVLIKNSSNGGYGQGNNMGIRQSSAPVVLVMNPDVRLVCPIFKKAIDLFSKDKSLCMLGMKQWLTLEDPSTNSFTCTYMMNGYLSTILSALCTRLDIYIAKYMHFSGSCFFINKAMFEAIGLFDESVFLYGEEDDIHYRLMHRFKDCKIKYDKSLKYLHLTKERMPDIKYEKMLIDVAVIQNKKKNYDERKTLRNRLRCINLQIYRERLRVKYGKNDRTLLYMLEELKLYIKEKLQSCKQIK</sequence>
<dbReference type="RefSeq" id="WP_118139561.1">
    <property type="nucleotide sequence ID" value="NZ_QSAQ01000008.1"/>
</dbReference>
<proteinExistence type="inferred from homology"/>
<dbReference type="InterPro" id="IPR029044">
    <property type="entry name" value="Nucleotide-diphossugar_trans"/>
</dbReference>
<organism evidence="5 6">
    <name type="scientific">Segatella copri</name>
    <dbReference type="NCBI Taxonomy" id="165179"/>
    <lineage>
        <taxon>Bacteria</taxon>
        <taxon>Pseudomonadati</taxon>
        <taxon>Bacteroidota</taxon>
        <taxon>Bacteroidia</taxon>
        <taxon>Bacteroidales</taxon>
        <taxon>Prevotellaceae</taxon>
        <taxon>Segatella</taxon>
    </lineage>
</organism>
<dbReference type="SUPFAM" id="SSF53448">
    <property type="entry name" value="Nucleotide-diphospho-sugar transferases"/>
    <property type="match status" value="1"/>
</dbReference>
<evidence type="ECO:0000256" key="1">
    <source>
        <dbReference type="ARBA" id="ARBA00006739"/>
    </source>
</evidence>
<evidence type="ECO:0000259" key="4">
    <source>
        <dbReference type="Pfam" id="PF00535"/>
    </source>
</evidence>
<comment type="similarity">
    <text evidence="1">Belongs to the glycosyltransferase 2 family.</text>
</comment>
<feature type="domain" description="Glycosyltransferase 2-like" evidence="4">
    <location>
        <begin position="9"/>
        <end position="102"/>
    </location>
</feature>
<comment type="caution">
    <text evidence="5">The sequence shown here is derived from an EMBL/GenBank/DDBJ whole genome shotgun (WGS) entry which is preliminary data.</text>
</comment>
<keyword evidence="2" id="KW-0328">Glycosyltransferase</keyword>
<dbReference type="PANTHER" id="PTHR43179:SF12">
    <property type="entry name" value="GALACTOFURANOSYLTRANSFERASE GLFT2"/>
    <property type="match status" value="1"/>
</dbReference>
<gene>
    <name evidence="5" type="ORF">DWV60_04820</name>
</gene>
<dbReference type="InterPro" id="IPR001173">
    <property type="entry name" value="Glyco_trans_2-like"/>
</dbReference>
<dbReference type="PANTHER" id="PTHR43179">
    <property type="entry name" value="RHAMNOSYLTRANSFERASE WBBL"/>
    <property type="match status" value="1"/>
</dbReference>
<evidence type="ECO:0000313" key="6">
    <source>
        <dbReference type="Proteomes" id="UP000286077"/>
    </source>
</evidence>
<keyword evidence="3" id="KW-0808">Transferase</keyword>
<dbReference type="EMBL" id="QSAQ01000008">
    <property type="protein sequence ID" value="RGW69536.1"/>
    <property type="molecule type" value="Genomic_DNA"/>
</dbReference>
<evidence type="ECO:0000256" key="3">
    <source>
        <dbReference type="ARBA" id="ARBA00022679"/>
    </source>
</evidence>
<evidence type="ECO:0000256" key="2">
    <source>
        <dbReference type="ARBA" id="ARBA00022676"/>
    </source>
</evidence>